<keyword evidence="2" id="KW-1185">Reference proteome</keyword>
<dbReference type="KEGG" id="lrs:PX52LOC_06566"/>
<dbReference type="Proteomes" id="UP000324974">
    <property type="component" value="Chromosome"/>
</dbReference>
<reference evidence="2" key="1">
    <citation type="submission" date="2019-08" db="EMBL/GenBank/DDBJ databases">
        <title>Limnoglobus roseus gen. nov., sp. nov., a novel freshwater planctomycete with a giant genome from the family Gemmataceae.</title>
        <authorList>
            <person name="Kulichevskaya I.S."/>
            <person name="Naumoff D.G."/>
            <person name="Miroshnikov K."/>
            <person name="Ivanova A."/>
            <person name="Philippov D.A."/>
            <person name="Hakobyan A."/>
            <person name="Rijpstra I.C."/>
            <person name="Sinninghe Damste J.S."/>
            <person name="Liesack W."/>
            <person name="Dedysh S.N."/>
        </authorList>
    </citation>
    <scope>NUCLEOTIDE SEQUENCE [LARGE SCALE GENOMIC DNA]</scope>
    <source>
        <strain evidence="2">PX52</strain>
    </source>
</reference>
<protein>
    <submittedName>
        <fullName evidence="1">Uncharacterized protein</fullName>
    </submittedName>
</protein>
<dbReference type="SUPFAM" id="SSF46689">
    <property type="entry name" value="Homeodomain-like"/>
    <property type="match status" value="1"/>
</dbReference>
<evidence type="ECO:0000313" key="2">
    <source>
        <dbReference type="Proteomes" id="UP000324974"/>
    </source>
</evidence>
<organism evidence="1 2">
    <name type="scientific">Limnoglobus roseus</name>
    <dbReference type="NCBI Taxonomy" id="2598579"/>
    <lineage>
        <taxon>Bacteria</taxon>
        <taxon>Pseudomonadati</taxon>
        <taxon>Planctomycetota</taxon>
        <taxon>Planctomycetia</taxon>
        <taxon>Gemmatales</taxon>
        <taxon>Gemmataceae</taxon>
        <taxon>Limnoglobus</taxon>
    </lineage>
</organism>
<evidence type="ECO:0000313" key="1">
    <source>
        <dbReference type="EMBL" id="QEL19492.1"/>
    </source>
</evidence>
<accession>A0A5C1AP12</accession>
<dbReference type="EMBL" id="CP042425">
    <property type="protein sequence ID" value="QEL19492.1"/>
    <property type="molecule type" value="Genomic_DNA"/>
</dbReference>
<proteinExistence type="predicted"/>
<dbReference type="Pfam" id="PF13565">
    <property type="entry name" value="HTH_32"/>
    <property type="match status" value="1"/>
</dbReference>
<gene>
    <name evidence="1" type="ORF">PX52LOC_06566</name>
</gene>
<name>A0A5C1AP12_9BACT</name>
<sequence length="147" mass="16211">MVLMAHRGRRHPDIAAHTGTTPRSVPRWLNAYLDRGLDGLMPRKAKGVTPRLTADLAPILRQWVTDGPAKHGLGRANWTYAELADHLYKARGIRIGKSALQPFGAKHGILPYRPTYRLFLGDPAKQAAAREEIAGLKKSRSQAKSSS</sequence>
<dbReference type="InterPro" id="IPR009057">
    <property type="entry name" value="Homeodomain-like_sf"/>
</dbReference>
<dbReference type="AlphaFoldDB" id="A0A5C1AP12"/>